<evidence type="ECO:0000256" key="1">
    <source>
        <dbReference type="SAM" id="MobiDB-lite"/>
    </source>
</evidence>
<keyword evidence="2" id="KW-0732">Signal</keyword>
<dbReference type="OrthoDB" id="445613at2759"/>
<name>A0A812I7S7_9DINO</name>
<dbReference type="InterPro" id="IPR016040">
    <property type="entry name" value="NAD(P)-bd_dom"/>
</dbReference>
<evidence type="ECO:0000256" key="2">
    <source>
        <dbReference type="SAM" id="SignalP"/>
    </source>
</evidence>
<dbReference type="AlphaFoldDB" id="A0A812I7S7"/>
<feature type="signal peptide" evidence="2">
    <location>
        <begin position="1"/>
        <end position="27"/>
    </location>
</feature>
<feature type="chain" id="PRO_5032757819" description="NAD(P)-binding domain-containing protein" evidence="2">
    <location>
        <begin position="28"/>
        <end position="354"/>
    </location>
</feature>
<evidence type="ECO:0000259" key="3">
    <source>
        <dbReference type="Pfam" id="PF13460"/>
    </source>
</evidence>
<dbReference type="EMBL" id="CAJNDS010000169">
    <property type="protein sequence ID" value="CAE6973393.1"/>
    <property type="molecule type" value="Genomic_DNA"/>
</dbReference>
<dbReference type="PANTHER" id="PTHR15020">
    <property type="entry name" value="FLAVIN REDUCTASE-RELATED"/>
    <property type="match status" value="1"/>
</dbReference>
<reference evidence="4" key="1">
    <citation type="submission" date="2021-02" db="EMBL/GenBank/DDBJ databases">
        <authorList>
            <person name="Dougan E. K."/>
            <person name="Rhodes N."/>
            <person name="Thang M."/>
            <person name="Chan C."/>
        </authorList>
    </citation>
    <scope>NUCLEOTIDE SEQUENCE</scope>
</reference>
<dbReference type="Proteomes" id="UP000604046">
    <property type="component" value="Unassembled WGS sequence"/>
</dbReference>
<sequence length="354" mass="38323">MAAAPVHRALLLPCILLWSSLWLASQGFTGTLSAPGRQSRVLRRAEYNTVAVPGATGRLGRFVVEELLKDPKVEILALTRNVSRAEEFLPADERIKVVPWKPEDEAAATSAFSDADVAIWCAEGRQGLVAMGKAFASRTSRSSGSPRVVMCSSAAVTRPTWSEKQKSRLSGAADIPIVRLNPGGLLDEKRATEKLLRKSGASYTVARPTGLKDDWPTGRPVLSQGDVAVGRTSRQDLATFLVRLLDEPSSTGKTFELLTVPGYPKPLGYDQVLERLRPDAAGPMAAAWSRVSKWFRGEDAAQAATYGVMQQLLPGEEQNSAGLAMGQTYEQYDKKEEGRLGPRGAERVPQTFGS</sequence>
<protein>
    <recommendedName>
        <fullName evidence="3">NAD(P)-binding domain-containing protein</fullName>
    </recommendedName>
</protein>
<feature type="domain" description="NAD(P)-binding" evidence="3">
    <location>
        <begin position="54"/>
        <end position="248"/>
    </location>
</feature>
<dbReference type="InterPro" id="IPR036291">
    <property type="entry name" value="NAD(P)-bd_dom_sf"/>
</dbReference>
<proteinExistence type="predicted"/>
<feature type="compositionally biased region" description="Basic and acidic residues" evidence="1">
    <location>
        <begin position="331"/>
        <end position="346"/>
    </location>
</feature>
<dbReference type="SUPFAM" id="SSF51735">
    <property type="entry name" value="NAD(P)-binding Rossmann-fold domains"/>
    <property type="match status" value="1"/>
</dbReference>
<feature type="region of interest" description="Disordered" evidence="1">
    <location>
        <begin position="325"/>
        <end position="354"/>
    </location>
</feature>
<accession>A0A812I7S7</accession>
<comment type="caution">
    <text evidence="4">The sequence shown here is derived from an EMBL/GenBank/DDBJ whole genome shotgun (WGS) entry which is preliminary data.</text>
</comment>
<evidence type="ECO:0000313" key="4">
    <source>
        <dbReference type="EMBL" id="CAE6973393.1"/>
    </source>
</evidence>
<dbReference type="Pfam" id="PF13460">
    <property type="entry name" value="NAD_binding_10"/>
    <property type="match status" value="1"/>
</dbReference>
<dbReference type="Gene3D" id="3.40.50.720">
    <property type="entry name" value="NAD(P)-binding Rossmann-like Domain"/>
    <property type="match status" value="1"/>
</dbReference>
<organism evidence="4 5">
    <name type="scientific">Symbiodinium natans</name>
    <dbReference type="NCBI Taxonomy" id="878477"/>
    <lineage>
        <taxon>Eukaryota</taxon>
        <taxon>Sar</taxon>
        <taxon>Alveolata</taxon>
        <taxon>Dinophyceae</taxon>
        <taxon>Suessiales</taxon>
        <taxon>Symbiodiniaceae</taxon>
        <taxon>Symbiodinium</taxon>
    </lineage>
</organism>
<dbReference type="PANTHER" id="PTHR15020:SF11">
    <property type="entry name" value="OS06G0360300 PROTEIN"/>
    <property type="match status" value="1"/>
</dbReference>
<evidence type="ECO:0000313" key="5">
    <source>
        <dbReference type="Proteomes" id="UP000604046"/>
    </source>
</evidence>
<gene>
    <name evidence="4" type="ORF">SNAT2548_LOCUS2816</name>
</gene>
<keyword evidence="5" id="KW-1185">Reference proteome</keyword>